<proteinExistence type="predicted"/>
<dbReference type="EMBL" id="GBRH01242871">
    <property type="protein sequence ID" value="JAD55024.1"/>
    <property type="molecule type" value="Transcribed_RNA"/>
</dbReference>
<evidence type="ECO:0000313" key="1">
    <source>
        <dbReference type="EMBL" id="JAD55024.1"/>
    </source>
</evidence>
<dbReference type="AlphaFoldDB" id="A0A0A9ATG1"/>
<sequence length="22" mass="2625">MSQIALRCFQALFYSRVVICYL</sequence>
<reference evidence="1" key="1">
    <citation type="submission" date="2014-09" db="EMBL/GenBank/DDBJ databases">
        <authorList>
            <person name="Magalhaes I.L.F."/>
            <person name="Oliveira U."/>
            <person name="Santos F.R."/>
            <person name="Vidigal T.H.D.A."/>
            <person name="Brescovit A.D."/>
            <person name="Santos A.J."/>
        </authorList>
    </citation>
    <scope>NUCLEOTIDE SEQUENCE</scope>
    <source>
        <tissue evidence="1">Shoot tissue taken approximately 20 cm above the soil surface</tissue>
    </source>
</reference>
<organism evidence="1">
    <name type="scientific">Arundo donax</name>
    <name type="common">Giant reed</name>
    <name type="synonym">Donax arundinaceus</name>
    <dbReference type="NCBI Taxonomy" id="35708"/>
    <lineage>
        <taxon>Eukaryota</taxon>
        <taxon>Viridiplantae</taxon>
        <taxon>Streptophyta</taxon>
        <taxon>Embryophyta</taxon>
        <taxon>Tracheophyta</taxon>
        <taxon>Spermatophyta</taxon>
        <taxon>Magnoliopsida</taxon>
        <taxon>Liliopsida</taxon>
        <taxon>Poales</taxon>
        <taxon>Poaceae</taxon>
        <taxon>PACMAD clade</taxon>
        <taxon>Arundinoideae</taxon>
        <taxon>Arundineae</taxon>
        <taxon>Arundo</taxon>
    </lineage>
</organism>
<accession>A0A0A9ATG1</accession>
<reference evidence="1" key="2">
    <citation type="journal article" date="2015" name="Data Brief">
        <title>Shoot transcriptome of the giant reed, Arundo donax.</title>
        <authorList>
            <person name="Barrero R.A."/>
            <person name="Guerrero F.D."/>
            <person name="Moolhuijzen P."/>
            <person name="Goolsby J.A."/>
            <person name="Tidwell J."/>
            <person name="Bellgard S.E."/>
            <person name="Bellgard M.I."/>
        </authorList>
    </citation>
    <scope>NUCLEOTIDE SEQUENCE</scope>
    <source>
        <tissue evidence="1">Shoot tissue taken approximately 20 cm above the soil surface</tissue>
    </source>
</reference>
<protein>
    <submittedName>
        <fullName evidence="1">Uncharacterized protein</fullName>
    </submittedName>
</protein>
<name>A0A0A9ATG1_ARUDO</name>